<evidence type="ECO:0000256" key="1">
    <source>
        <dbReference type="SAM" id="MobiDB-lite"/>
    </source>
</evidence>
<feature type="compositionally biased region" description="Polar residues" evidence="1">
    <location>
        <begin position="43"/>
        <end position="53"/>
    </location>
</feature>
<protein>
    <recommendedName>
        <fullName evidence="4">Secreted protein</fullName>
    </recommendedName>
</protein>
<evidence type="ECO:0000313" key="3">
    <source>
        <dbReference type="Proteomes" id="UP001482620"/>
    </source>
</evidence>
<gene>
    <name evidence="2" type="ORF">ILYODFUR_008523</name>
</gene>
<name>A0ABV0TT11_9TELE</name>
<keyword evidence="3" id="KW-1185">Reference proteome</keyword>
<evidence type="ECO:0008006" key="4">
    <source>
        <dbReference type="Google" id="ProtNLM"/>
    </source>
</evidence>
<dbReference type="Proteomes" id="UP001482620">
    <property type="component" value="Unassembled WGS sequence"/>
</dbReference>
<sequence>MPSLSRLPVCCFVPASCCDLLFTRRLTTKLAATVSEKLPQYSASGNISTSSVCRRNPTSLSLSPVSPDPS</sequence>
<comment type="caution">
    <text evidence="2">The sequence shown here is derived from an EMBL/GenBank/DDBJ whole genome shotgun (WGS) entry which is preliminary data.</text>
</comment>
<accession>A0ABV0TT11</accession>
<organism evidence="2 3">
    <name type="scientific">Ilyodon furcidens</name>
    <name type="common">goldbreast splitfin</name>
    <dbReference type="NCBI Taxonomy" id="33524"/>
    <lineage>
        <taxon>Eukaryota</taxon>
        <taxon>Metazoa</taxon>
        <taxon>Chordata</taxon>
        <taxon>Craniata</taxon>
        <taxon>Vertebrata</taxon>
        <taxon>Euteleostomi</taxon>
        <taxon>Actinopterygii</taxon>
        <taxon>Neopterygii</taxon>
        <taxon>Teleostei</taxon>
        <taxon>Neoteleostei</taxon>
        <taxon>Acanthomorphata</taxon>
        <taxon>Ovalentaria</taxon>
        <taxon>Atherinomorphae</taxon>
        <taxon>Cyprinodontiformes</taxon>
        <taxon>Goodeidae</taxon>
        <taxon>Ilyodon</taxon>
    </lineage>
</organism>
<evidence type="ECO:0000313" key="2">
    <source>
        <dbReference type="EMBL" id="MEQ2236055.1"/>
    </source>
</evidence>
<proteinExistence type="predicted"/>
<feature type="region of interest" description="Disordered" evidence="1">
    <location>
        <begin position="43"/>
        <end position="70"/>
    </location>
</feature>
<reference evidence="2 3" key="1">
    <citation type="submission" date="2021-06" db="EMBL/GenBank/DDBJ databases">
        <authorList>
            <person name="Palmer J.M."/>
        </authorList>
    </citation>
    <scope>NUCLEOTIDE SEQUENCE [LARGE SCALE GENOMIC DNA]</scope>
    <source>
        <strain evidence="3">if_2019</strain>
        <tissue evidence="2">Muscle</tissue>
    </source>
</reference>
<dbReference type="EMBL" id="JAHRIQ010046917">
    <property type="protein sequence ID" value="MEQ2236055.1"/>
    <property type="molecule type" value="Genomic_DNA"/>
</dbReference>
<feature type="compositionally biased region" description="Low complexity" evidence="1">
    <location>
        <begin position="57"/>
        <end position="70"/>
    </location>
</feature>